<feature type="compositionally biased region" description="Basic residues" evidence="1">
    <location>
        <begin position="1"/>
        <end position="11"/>
    </location>
</feature>
<gene>
    <name evidence="2" type="ORF">XELAEV_18022968mg</name>
</gene>
<evidence type="ECO:0000256" key="1">
    <source>
        <dbReference type="SAM" id="MobiDB-lite"/>
    </source>
</evidence>
<name>A0A974HP88_XENLA</name>
<organism evidence="2 3">
    <name type="scientific">Xenopus laevis</name>
    <name type="common">African clawed frog</name>
    <dbReference type="NCBI Taxonomy" id="8355"/>
    <lineage>
        <taxon>Eukaryota</taxon>
        <taxon>Metazoa</taxon>
        <taxon>Chordata</taxon>
        <taxon>Craniata</taxon>
        <taxon>Vertebrata</taxon>
        <taxon>Euteleostomi</taxon>
        <taxon>Amphibia</taxon>
        <taxon>Batrachia</taxon>
        <taxon>Anura</taxon>
        <taxon>Pipoidea</taxon>
        <taxon>Pipidae</taxon>
        <taxon>Xenopodinae</taxon>
        <taxon>Xenopus</taxon>
        <taxon>Xenopus</taxon>
    </lineage>
</organism>
<accession>A0A974HP88</accession>
<evidence type="ECO:0000313" key="2">
    <source>
        <dbReference type="EMBL" id="OCT84811.1"/>
    </source>
</evidence>
<feature type="region of interest" description="Disordered" evidence="1">
    <location>
        <begin position="1"/>
        <end position="25"/>
    </location>
</feature>
<dbReference type="Proteomes" id="UP000694892">
    <property type="component" value="Chromosome 4L"/>
</dbReference>
<dbReference type="AlphaFoldDB" id="A0A974HP88"/>
<sequence length="159" mass="17208">MVLGTTHKRHMIPAPPAVSSAPDPQETAVSMGHLNSTMLSATIVPQVVPPLYPKYGVIHRNSFKTLGRYCIHFHSIPQTANAGVCRLPGSNGMERNEAFIVHLKCAHVYAAIFPSLYDPFITVPYLTIYPPPLPLIQCGALIVGANLIAFKGSGMNFSL</sequence>
<reference evidence="3" key="1">
    <citation type="journal article" date="2016" name="Nature">
        <title>Genome evolution in the allotetraploid frog Xenopus laevis.</title>
        <authorList>
            <person name="Session A.M."/>
            <person name="Uno Y."/>
            <person name="Kwon T."/>
            <person name="Chapman J.A."/>
            <person name="Toyoda A."/>
            <person name="Takahashi S."/>
            <person name="Fukui A."/>
            <person name="Hikosaka A."/>
            <person name="Suzuki A."/>
            <person name="Kondo M."/>
            <person name="van Heeringen S.J."/>
            <person name="Quigley I."/>
            <person name="Heinz S."/>
            <person name="Ogino H."/>
            <person name="Ochi H."/>
            <person name="Hellsten U."/>
            <person name="Lyons J.B."/>
            <person name="Simakov O."/>
            <person name="Putnam N."/>
            <person name="Stites J."/>
            <person name="Kuroki Y."/>
            <person name="Tanaka T."/>
            <person name="Michiue T."/>
            <person name="Watanabe M."/>
            <person name="Bogdanovic O."/>
            <person name="Lister R."/>
            <person name="Georgiou G."/>
            <person name="Paranjpe S.S."/>
            <person name="van Kruijsbergen I."/>
            <person name="Shu S."/>
            <person name="Carlson J."/>
            <person name="Kinoshita T."/>
            <person name="Ohta Y."/>
            <person name="Mawaribuchi S."/>
            <person name="Jenkins J."/>
            <person name="Grimwood J."/>
            <person name="Schmutz J."/>
            <person name="Mitros T."/>
            <person name="Mozaffari S.V."/>
            <person name="Suzuki Y."/>
            <person name="Haramoto Y."/>
            <person name="Yamamoto T.S."/>
            <person name="Takagi C."/>
            <person name="Heald R."/>
            <person name="Miller K."/>
            <person name="Haudenschild C."/>
            <person name="Kitzman J."/>
            <person name="Nakayama T."/>
            <person name="Izutsu Y."/>
            <person name="Robert J."/>
            <person name="Fortriede J."/>
            <person name="Burns K."/>
            <person name="Lotay V."/>
            <person name="Karimi K."/>
            <person name="Yasuoka Y."/>
            <person name="Dichmann D.S."/>
            <person name="Flajnik M.F."/>
            <person name="Houston D.W."/>
            <person name="Shendure J."/>
            <person name="DuPasquier L."/>
            <person name="Vize P.D."/>
            <person name="Zorn A.M."/>
            <person name="Ito M."/>
            <person name="Marcotte E.M."/>
            <person name="Wallingford J.B."/>
            <person name="Ito Y."/>
            <person name="Asashima M."/>
            <person name="Ueno N."/>
            <person name="Matsuda Y."/>
            <person name="Veenstra G.J."/>
            <person name="Fujiyama A."/>
            <person name="Harland R.M."/>
            <person name="Taira M."/>
            <person name="Rokhsar D.S."/>
        </authorList>
    </citation>
    <scope>NUCLEOTIDE SEQUENCE [LARGE SCALE GENOMIC DNA]</scope>
    <source>
        <strain evidence="3">J</strain>
    </source>
</reference>
<dbReference type="EMBL" id="CM004472">
    <property type="protein sequence ID" value="OCT84811.1"/>
    <property type="molecule type" value="Genomic_DNA"/>
</dbReference>
<protein>
    <submittedName>
        <fullName evidence="2">Uncharacterized protein</fullName>
    </submittedName>
</protein>
<proteinExistence type="predicted"/>
<evidence type="ECO:0000313" key="3">
    <source>
        <dbReference type="Proteomes" id="UP000694892"/>
    </source>
</evidence>